<dbReference type="InterPro" id="IPR012340">
    <property type="entry name" value="NA-bd_OB-fold"/>
</dbReference>
<protein>
    <recommendedName>
        <fullName evidence="2">DNA ligase (ATP)</fullName>
        <ecNumber evidence="2">6.5.1.1</ecNumber>
    </recommendedName>
</protein>
<dbReference type="GO" id="GO:0006281">
    <property type="term" value="P:DNA repair"/>
    <property type="evidence" value="ECO:0007669"/>
    <property type="project" value="InterPro"/>
</dbReference>
<evidence type="ECO:0000256" key="4">
    <source>
        <dbReference type="ARBA" id="ARBA00034003"/>
    </source>
</evidence>
<reference evidence="6 7" key="1">
    <citation type="submission" date="2019-01" db="EMBL/GenBank/DDBJ databases">
        <title>Nocardioides guangzhouensis sp. nov., an actinobacterium isolated from soil.</title>
        <authorList>
            <person name="Fu Y."/>
            <person name="Cai Y."/>
            <person name="Lin Z."/>
            <person name="Chen P."/>
        </authorList>
    </citation>
    <scope>NUCLEOTIDE SEQUENCE [LARGE SCALE GENOMIC DNA]</scope>
    <source>
        <strain evidence="6 7">NBRC 105384</strain>
    </source>
</reference>
<dbReference type="PANTHER" id="PTHR45674:SF4">
    <property type="entry name" value="DNA LIGASE 1"/>
    <property type="match status" value="1"/>
</dbReference>
<evidence type="ECO:0000256" key="1">
    <source>
        <dbReference type="ARBA" id="ARBA00007572"/>
    </source>
</evidence>
<dbReference type="SUPFAM" id="SSF56091">
    <property type="entry name" value="DNA ligase/mRNA capping enzyme, catalytic domain"/>
    <property type="match status" value="1"/>
</dbReference>
<dbReference type="PROSITE" id="PS50160">
    <property type="entry name" value="DNA_LIGASE_A3"/>
    <property type="match status" value="1"/>
</dbReference>
<dbReference type="InterPro" id="IPR014146">
    <property type="entry name" value="LigD_ligase_dom"/>
</dbReference>
<dbReference type="RefSeq" id="WP_129986693.1">
    <property type="nucleotide sequence ID" value="NZ_SDPU01000020.1"/>
</dbReference>
<dbReference type="CDD" id="cd07971">
    <property type="entry name" value="OBF_DNA_ligase_LigD"/>
    <property type="match status" value="1"/>
</dbReference>
<keyword evidence="7" id="KW-1185">Reference proteome</keyword>
<dbReference type="Proteomes" id="UP000291189">
    <property type="component" value="Unassembled WGS sequence"/>
</dbReference>
<comment type="caution">
    <text evidence="6">The sequence shown here is derived from an EMBL/GenBank/DDBJ whole genome shotgun (WGS) entry which is preliminary data.</text>
</comment>
<evidence type="ECO:0000313" key="7">
    <source>
        <dbReference type="Proteomes" id="UP000291189"/>
    </source>
</evidence>
<organism evidence="6 7">
    <name type="scientific">Nocardioides iriomotensis</name>
    <dbReference type="NCBI Taxonomy" id="715784"/>
    <lineage>
        <taxon>Bacteria</taxon>
        <taxon>Bacillati</taxon>
        <taxon>Actinomycetota</taxon>
        <taxon>Actinomycetes</taxon>
        <taxon>Propionibacteriales</taxon>
        <taxon>Nocardioidaceae</taxon>
        <taxon>Nocardioides</taxon>
    </lineage>
</organism>
<evidence type="ECO:0000256" key="2">
    <source>
        <dbReference type="ARBA" id="ARBA00012727"/>
    </source>
</evidence>
<dbReference type="OrthoDB" id="9802472at2"/>
<dbReference type="EMBL" id="SDPU01000020">
    <property type="protein sequence ID" value="RYU12874.1"/>
    <property type="molecule type" value="Genomic_DNA"/>
</dbReference>
<dbReference type="GO" id="GO:0005524">
    <property type="term" value="F:ATP binding"/>
    <property type="evidence" value="ECO:0007669"/>
    <property type="project" value="InterPro"/>
</dbReference>
<evidence type="ECO:0000259" key="5">
    <source>
        <dbReference type="PROSITE" id="PS50160"/>
    </source>
</evidence>
<evidence type="ECO:0000256" key="3">
    <source>
        <dbReference type="ARBA" id="ARBA00022598"/>
    </source>
</evidence>
<dbReference type="NCBIfam" id="TIGR02779">
    <property type="entry name" value="NHEJ_ligase_lig"/>
    <property type="match status" value="1"/>
</dbReference>
<dbReference type="InterPro" id="IPR012310">
    <property type="entry name" value="DNA_ligase_ATP-dep_cent"/>
</dbReference>
<dbReference type="SUPFAM" id="SSF50249">
    <property type="entry name" value="Nucleic acid-binding proteins"/>
    <property type="match status" value="1"/>
</dbReference>
<dbReference type="Gene3D" id="3.30.470.30">
    <property type="entry name" value="DNA ligase/mRNA capping enzyme"/>
    <property type="match status" value="1"/>
</dbReference>
<dbReference type="AlphaFoldDB" id="A0A4Q5J337"/>
<name>A0A4Q5J337_9ACTN</name>
<dbReference type="Pfam" id="PF04679">
    <property type="entry name" value="DNA_ligase_A_C"/>
    <property type="match status" value="1"/>
</dbReference>
<dbReference type="PANTHER" id="PTHR45674">
    <property type="entry name" value="DNA LIGASE 1/3 FAMILY MEMBER"/>
    <property type="match status" value="1"/>
</dbReference>
<dbReference type="CDD" id="cd07906">
    <property type="entry name" value="Adenylation_DNA_ligase_LigD_LigC"/>
    <property type="match status" value="1"/>
</dbReference>
<comment type="similarity">
    <text evidence="1">Belongs to the ATP-dependent DNA ligase family.</text>
</comment>
<sequence>MRPMLATRGSRVPADDAWMHEVKWDGMRVVVEAGRGKVRLWSRNENDVTVTFPELHALADLDHEVLLDGEVVAFLDGVPKFGALADRMHVSQAARARALAERNPVTLLAFDLLRLDGEDLMGLPLTERRARLEGLGLADVHWQVPAAYDDGLMLMAATEQQGLEGIVSKKRSSRYHPGRRSADWLKFPHRASGSYVVGGWRRETDSRTRIGAVLVGEPAGGGLRYRGRVGSGIAGKAGQRLLDVLAPYETDVSPFVDEVPKVDALGTTWLVPEVVVEVAALGFTPAGRLRQPAFLGVRTDLTPEEVVPHA</sequence>
<dbReference type="Pfam" id="PF01068">
    <property type="entry name" value="DNA_ligase_A_M"/>
    <property type="match status" value="1"/>
</dbReference>
<dbReference type="Gene3D" id="2.40.50.140">
    <property type="entry name" value="Nucleic acid-binding proteins"/>
    <property type="match status" value="1"/>
</dbReference>
<gene>
    <name evidence="6" type="ORF">ETU37_07895</name>
</gene>
<comment type="catalytic activity">
    <reaction evidence="4">
        <text>ATP + (deoxyribonucleotide)n-3'-hydroxyl + 5'-phospho-(deoxyribonucleotide)m = (deoxyribonucleotide)n+m + AMP + diphosphate.</text>
        <dbReference type="EC" id="6.5.1.1"/>
    </reaction>
</comment>
<proteinExistence type="inferred from homology"/>
<dbReference type="InterPro" id="IPR012309">
    <property type="entry name" value="DNA_ligase_ATP-dep_C"/>
</dbReference>
<feature type="domain" description="ATP-dependent DNA ligase family profile" evidence="5">
    <location>
        <begin position="98"/>
        <end position="187"/>
    </location>
</feature>
<accession>A0A4Q5J337</accession>
<keyword evidence="3 6" id="KW-0436">Ligase</keyword>
<dbReference type="InterPro" id="IPR050191">
    <property type="entry name" value="ATP-dep_DNA_ligase"/>
</dbReference>
<dbReference type="GO" id="GO:0006310">
    <property type="term" value="P:DNA recombination"/>
    <property type="evidence" value="ECO:0007669"/>
    <property type="project" value="InterPro"/>
</dbReference>
<dbReference type="Gene3D" id="3.30.1490.70">
    <property type="match status" value="1"/>
</dbReference>
<evidence type="ECO:0000313" key="6">
    <source>
        <dbReference type="EMBL" id="RYU12874.1"/>
    </source>
</evidence>
<dbReference type="EC" id="6.5.1.1" evidence="2"/>
<dbReference type="GO" id="GO:0003910">
    <property type="term" value="F:DNA ligase (ATP) activity"/>
    <property type="evidence" value="ECO:0007669"/>
    <property type="project" value="UniProtKB-EC"/>
</dbReference>